<name>A0ABN2VMU6_9ACTN</name>
<keyword evidence="4" id="KW-1185">Reference proteome</keyword>
<evidence type="ECO:0000313" key="4">
    <source>
        <dbReference type="Proteomes" id="UP001403094"/>
    </source>
</evidence>
<feature type="compositionally biased region" description="Pro residues" evidence="1">
    <location>
        <begin position="64"/>
        <end position="81"/>
    </location>
</feature>
<keyword evidence="2" id="KW-0812">Transmembrane</keyword>
<keyword evidence="2" id="KW-0472">Membrane</keyword>
<protein>
    <recommendedName>
        <fullName evidence="5">DUF4131 domain-containing protein</fullName>
    </recommendedName>
</protein>
<feature type="transmembrane region" description="Helical" evidence="2">
    <location>
        <begin position="140"/>
        <end position="157"/>
    </location>
</feature>
<feature type="region of interest" description="Disordered" evidence="1">
    <location>
        <begin position="48"/>
        <end position="81"/>
    </location>
</feature>
<keyword evidence="2" id="KW-1133">Transmembrane helix</keyword>
<feature type="transmembrane region" description="Helical" evidence="2">
    <location>
        <begin position="164"/>
        <end position="180"/>
    </location>
</feature>
<feature type="transmembrane region" description="Helical" evidence="2">
    <location>
        <begin position="256"/>
        <end position="276"/>
    </location>
</feature>
<accession>A0ABN2VMU6</accession>
<evidence type="ECO:0008006" key="5">
    <source>
        <dbReference type="Google" id="ProtNLM"/>
    </source>
</evidence>
<evidence type="ECO:0000313" key="3">
    <source>
        <dbReference type="EMBL" id="GAA2064994.1"/>
    </source>
</evidence>
<dbReference type="Proteomes" id="UP001403094">
    <property type="component" value="Unassembled WGS sequence"/>
</dbReference>
<proteinExistence type="predicted"/>
<sequence>MRCHHAHGKERVKSAAPVTSLRVRARAVDGGCRAACRERMMGPAAMGRAVRQMSGTHETGTSPPAGPPGSPPWPPWPADPLPPAAERKLLPDLLRRVTPGGAFDRRHRALPTWRLALYAGLLAAGIALPGSGLLGPWPMLPAAPLALALVVVFAGYVRRPLLPVLALIAGAFLFVAGHQVEQQRVLAERGEWTEAVVVAKAEGGGRGKQPTCDLEFTDGSPPDRVVCHGTNAVGDRLRVLVDPRRAVPPSLGGPHVTGYTVTVGTLGVVFAALVAAGTSAGHRRRLAEAAGPA</sequence>
<organism evidence="3 4">
    <name type="scientific">Streptomyces cheonanensis</name>
    <dbReference type="NCBI Taxonomy" id="312720"/>
    <lineage>
        <taxon>Bacteria</taxon>
        <taxon>Bacillati</taxon>
        <taxon>Actinomycetota</taxon>
        <taxon>Actinomycetes</taxon>
        <taxon>Kitasatosporales</taxon>
        <taxon>Streptomycetaceae</taxon>
        <taxon>Streptomyces</taxon>
    </lineage>
</organism>
<dbReference type="EMBL" id="BAAANQ010000016">
    <property type="protein sequence ID" value="GAA2064994.1"/>
    <property type="molecule type" value="Genomic_DNA"/>
</dbReference>
<comment type="caution">
    <text evidence="3">The sequence shown here is derived from an EMBL/GenBank/DDBJ whole genome shotgun (WGS) entry which is preliminary data.</text>
</comment>
<reference evidence="3 4" key="1">
    <citation type="journal article" date="2019" name="Int. J. Syst. Evol. Microbiol.">
        <title>The Global Catalogue of Microorganisms (GCM) 10K type strain sequencing project: providing services to taxonomists for standard genome sequencing and annotation.</title>
        <authorList>
            <consortium name="The Broad Institute Genomics Platform"/>
            <consortium name="The Broad Institute Genome Sequencing Center for Infectious Disease"/>
            <person name="Wu L."/>
            <person name="Ma J."/>
        </authorList>
    </citation>
    <scope>NUCLEOTIDE SEQUENCE [LARGE SCALE GENOMIC DNA]</scope>
    <source>
        <strain evidence="3 4">JCM 14549</strain>
    </source>
</reference>
<evidence type="ECO:0000256" key="2">
    <source>
        <dbReference type="SAM" id="Phobius"/>
    </source>
</evidence>
<gene>
    <name evidence="3" type="ORF">GCM10009757_51140</name>
</gene>
<evidence type="ECO:0000256" key="1">
    <source>
        <dbReference type="SAM" id="MobiDB-lite"/>
    </source>
</evidence>
<feature type="transmembrane region" description="Helical" evidence="2">
    <location>
        <begin position="115"/>
        <end position="134"/>
    </location>
</feature>